<keyword evidence="1" id="KW-0472">Membrane</keyword>
<evidence type="ECO:0000256" key="1">
    <source>
        <dbReference type="SAM" id="Phobius"/>
    </source>
</evidence>
<comment type="caution">
    <text evidence="2">The sequence shown here is derived from an EMBL/GenBank/DDBJ whole genome shotgun (WGS) entry which is preliminary data.</text>
</comment>
<dbReference type="EMBL" id="MHSA01000003">
    <property type="protein sequence ID" value="OHA35004.1"/>
    <property type="molecule type" value="Genomic_DNA"/>
</dbReference>
<accession>A0A1G2NG07</accession>
<sequence>MKGFSLVEILVSVAVLIVSFVSILTAFQAGIKHSRGSMENVQAATLAEEGIEAVTALRDAGWSNLSSLESDTEYDLHFNGVQWETTQTPQTIDGVFRRIVVMNEVYRRDSDKDIVPSNSPDAKSVDAGTKKVTVRVSWATTTPPGKERVMETYLMNLFQ</sequence>
<evidence type="ECO:0008006" key="4">
    <source>
        <dbReference type="Google" id="ProtNLM"/>
    </source>
</evidence>
<name>A0A1G2NG07_9BACT</name>
<dbReference type="InterPro" id="IPR012902">
    <property type="entry name" value="N_methyl_site"/>
</dbReference>
<evidence type="ECO:0000313" key="3">
    <source>
        <dbReference type="Proteomes" id="UP000177797"/>
    </source>
</evidence>
<evidence type="ECO:0000313" key="2">
    <source>
        <dbReference type="EMBL" id="OHA35004.1"/>
    </source>
</evidence>
<keyword evidence="1" id="KW-0812">Transmembrane</keyword>
<dbReference type="Proteomes" id="UP000177797">
    <property type="component" value="Unassembled WGS sequence"/>
</dbReference>
<organism evidence="2 3">
    <name type="scientific">Candidatus Taylorbacteria bacterium RIFCSPLOWO2_01_FULL_48_100</name>
    <dbReference type="NCBI Taxonomy" id="1802322"/>
    <lineage>
        <taxon>Bacteria</taxon>
        <taxon>Candidatus Tayloriibacteriota</taxon>
    </lineage>
</organism>
<dbReference type="AlphaFoldDB" id="A0A1G2NG07"/>
<proteinExistence type="predicted"/>
<keyword evidence="1" id="KW-1133">Transmembrane helix</keyword>
<feature type="transmembrane region" description="Helical" evidence="1">
    <location>
        <begin position="6"/>
        <end position="27"/>
    </location>
</feature>
<protein>
    <recommendedName>
        <fullName evidence="4">Type II secretion system protein GspI C-terminal domain-containing protein</fullName>
    </recommendedName>
</protein>
<reference evidence="2 3" key="1">
    <citation type="journal article" date="2016" name="Nat. Commun.">
        <title>Thousands of microbial genomes shed light on interconnected biogeochemical processes in an aquifer system.</title>
        <authorList>
            <person name="Anantharaman K."/>
            <person name="Brown C.T."/>
            <person name="Hug L.A."/>
            <person name="Sharon I."/>
            <person name="Castelle C.J."/>
            <person name="Probst A.J."/>
            <person name="Thomas B.C."/>
            <person name="Singh A."/>
            <person name="Wilkins M.J."/>
            <person name="Karaoz U."/>
            <person name="Brodie E.L."/>
            <person name="Williams K.H."/>
            <person name="Hubbard S.S."/>
            <person name="Banfield J.F."/>
        </authorList>
    </citation>
    <scope>NUCLEOTIDE SEQUENCE [LARGE SCALE GENOMIC DNA]</scope>
</reference>
<dbReference type="PROSITE" id="PS00409">
    <property type="entry name" value="PROKAR_NTER_METHYL"/>
    <property type="match status" value="1"/>
</dbReference>
<gene>
    <name evidence="2" type="ORF">A2938_01390</name>
</gene>